<keyword evidence="3" id="KW-1185">Reference proteome</keyword>
<gene>
    <name evidence="2" type="ORF">EDB92DRAFT_2079212</name>
</gene>
<evidence type="ECO:0000256" key="1">
    <source>
        <dbReference type="SAM" id="MobiDB-lite"/>
    </source>
</evidence>
<comment type="caution">
    <text evidence="2">The sequence shown here is derived from an EMBL/GenBank/DDBJ whole genome shotgun (WGS) entry which is preliminary data.</text>
</comment>
<dbReference type="Proteomes" id="UP001201163">
    <property type="component" value="Unassembled WGS sequence"/>
</dbReference>
<evidence type="ECO:0000313" key="2">
    <source>
        <dbReference type="EMBL" id="KAH9001346.1"/>
    </source>
</evidence>
<feature type="region of interest" description="Disordered" evidence="1">
    <location>
        <begin position="98"/>
        <end position="123"/>
    </location>
</feature>
<organism evidence="2 3">
    <name type="scientific">Lactarius akahatsu</name>
    <dbReference type="NCBI Taxonomy" id="416441"/>
    <lineage>
        <taxon>Eukaryota</taxon>
        <taxon>Fungi</taxon>
        <taxon>Dikarya</taxon>
        <taxon>Basidiomycota</taxon>
        <taxon>Agaricomycotina</taxon>
        <taxon>Agaricomycetes</taxon>
        <taxon>Russulales</taxon>
        <taxon>Russulaceae</taxon>
        <taxon>Lactarius</taxon>
    </lineage>
</organism>
<accession>A0AAD4QI60</accession>
<proteinExistence type="predicted"/>
<evidence type="ECO:0000313" key="3">
    <source>
        <dbReference type="Proteomes" id="UP001201163"/>
    </source>
</evidence>
<sequence length="229" mass="25031">MSVGAVRGAALGTARSKSFSLPKGHSDLHVKLTGLPRTSTPADITRLLGRNKIHNITKVALEYQRFEPTGSALLTLSQPSVLPKIVGALKQLRFFGHTMTPRTLPPPTEGKIRSRGLKGREEASQRNVVTGNGYQGGITDGGRSVLLSGLPGRISADSVRKFLRNYKLIGGQAEVVKLETGTKKELTSRVLVRLSSPSEAFRLVRNVHMTNYEPDAWEDKYTIRAQPIH</sequence>
<dbReference type="AlphaFoldDB" id="A0AAD4QI60"/>
<protein>
    <submittedName>
        <fullName evidence="2">Uncharacterized protein</fullName>
    </submittedName>
</protein>
<name>A0AAD4QI60_9AGAM</name>
<dbReference type="EMBL" id="JAKELL010000001">
    <property type="protein sequence ID" value="KAH9001346.1"/>
    <property type="molecule type" value="Genomic_DNA"/>
</dbReference>
<reference evidence="2" key="1">
    <citation type="submission" date="2022-01" db="EMBL/GenBank/DDBJ databases">
        <title>Comparative genomics reveals a dynamic genome evolution in the ectomycorrhizal milk-cap (Lactarius) mushrooms.</title>
        <authorList>
            <consortium name="DOE Joint Genome Institute"/>
            <person name="Lebreton A."/>
            <person name="Tang N."/>
            <person name="Kuo A."/>
            <person name="LaButti K."/>
            <person name="Drula E."/>
            <person name="Barry K."/>
            <person name="Clum A."/>
            <person name="Lipzen A."/>
            <person name="Mousain D."/>
            <person name="Ng V."/>
            <person name="Wang R."/>
            <person name="Wang X."/>
            <person name="Dai Y."/>
            <person name="Henrissat B."/>
            <person name="Grigoriev I.V."/>
            <person name="Guerin-Laguette A."/>
            <person name="Yu F."/>
            <person name="Martin F.M."/>
        </authorList>
    </citation>
    <scope>NUCLEOTIDE SEQUENCE</scope>
    <source>
        <strain evidence="2">QP</strain>
    </source>
</reference>